<dbReference type="EMBL" id="JAVIIQ010000005">
    <property type="protein sequence ID" value="MDX8532471.1"/>
    <property type="molecule type" value="Genomic_DNA"/>
</dbReference>
<evidence type="ECO:0000256" key="1">
    <source>
        <dbReference type="SAM" id="Phobius"/>
    </source>
</evidence>
<evidence type="ECO:0000313" key="2">
    <source>
        <dbReference type="EMBL" id="MDX8532471.1"/>
    </source>
</evidence>
<evidence type="ECO:0000313" key="3">
    <source>
        <dbReference type="Proteomes" id="UP001285154"/>
    </source>
</evidence>
<accession>A0ABU5A454</accession>
<organism evidence="2 3">
    <name type="scientific">Mesorhizobium vachelliae</name>
    <dbReference type="NCBI Taxonomy" id="3072309"/>
    <lineage>
        <taxon>Bacteria</taxon>
        <taxon>Pseudomonadati</taxon>
        <taxon>Pseudomonadota</taxon>
        <taxon>Alphaproteobacteria</taxon>
        <taxon>Hyphomicrobiales</taxon>
        <taxon>Phyllobacteriaceae</taxon>
        <taxon>Mesorhizobium</taxon>
    </lineage>
</organism>
<keyword evidence="3" id="KW-1185">Reference proteome</keyword>
<sequence>MSKRTFGQIDATEPVEPRIIRGSRAKNLLYLLGGIAFVWIGAYLVRDSGSQSGLIAVKMIVIGWTSIVFFGLCALASVLLFVRPRVLILDGSGLAIGGGIVRSPLKIAWRDIQGFHVRKQNRHKSIGFRFEPGAKTPLNRRPGIELSLPGGGWTLSIEKMVELLNTYRQQALNSEAEPVSAVAGAPSAKLSTDANFPINRPLEAAHEKPSRRAIISFKQALILGALFGFAIGCLQYALAPWPNPILTLGLDAQIGAIVSAIAYRVMLGWRER</sequence>
<dbReference type="InterPro" id="IPR048136">
    <property type="entry name" value="STM3941-like"/>
</dbReference>
<comment type="caution">
    <text evidence="2">The sequence shown here is derived from an EMBL/GenBank/DDBJ whole genome shotgun (WGS) entry which is preliminary data.</text>
</comment>
<reference evidence="2 3" key="1">
    <citation type="submission" date="2023-08" db="EMBL/GenBank/DDBJ databases">
        <title>Implementing the SeqCode for naming new Mesorhizobium species isolated from Vachellia karroo root nodules.</title>
        <authorList>
            <person name="Van Lill M."/>
        </authorList>
    </citation>
    <scope>NUCLEOTIDE SEQUENCE [LARGE SCALE GENOMIC DNA]</scope>
    <source>
        <strain evidence="2 3">VK25D</strain>
    </source>
</reference>
<proteinExistence type="predicted"/>
<dbReference type="RefSeq" id="WP_320248580.1">
    <property type="nucleotide sequence ID" value="NZ_JAVIIQ010000005.1"/>
</dbReference>
<keyword evidence="1" id="KW-0812">Transmembrane</keyword>
<feature type="transmembrane region" description="Helical" evidence="1">
    <location>
        <begin position="57"/>
        <end position="82"/>
    </location>
</feature>
<keyword evidence="1" id="KW-0472">Membrane</keyword>
<feature type="transmembrane region" description="Helical" evidence="1">
    <location>
        <begin position="220"/>
        <end position="239"/>
    </location>
</feature>
<dbReference type="Proteomes" id="UP001285154">
    <property type="component" value="Unassembled WGS sequence"/>
</dbReference>
<dbReference type="NCBIfam" id="NF041635">
    <property type="entry name" value="STM3941_fam"/>
    <property type="match status" value="1"/>
</dbReference>
<keyword evidence="1" id="KW-1133">Transmembrane helix</keyword>
<protein>
    <submittedName>
        <fullName evidence="2">STM3941 family protein</fullName>
    </submittedName>
</protein>
<name>A0ABU5A454_9HYPH</name>
<feature type="transmembrane region" description="Helical" evidence="1">
    <location>
        <begin position="28"/>
        <end position="45"/>
    </location>
</feature>
<gene>
    <name evidence="2" type="ORF">RFM42_15865</name>
</gene>
<feature type="transmembrane region" description="Helical" evidence="1">
    <location>
        <begin position="245"/>
        <end position="266"/>
    </location>
</feature>